<dbReference type="PROSITE" id="PS00061">
    <property type="entry name" value="ADH_SHORT"/>
    <property type="match status" value="1"/>
</dbReference>
<dbReference type="Proteomes" id="UP000663929">
    <property type="component" value="Chromosome"/>
</dbReference>
<protein>
    <submittedName>
        <fullName evidence="4">SDR family NAD(P)-dependent oxidoreductase</fullName>
    </submittedName>
</protein>
<dbReference type="Gene3D" id="3.40.50.720">
    <property type="entry name" value="NAD(P)-binding Rossmann-like Domain"/>
    <property type="match status" value="1"/>
</dbReference>
<dbReference type="GO" id="GO:0016491">
    <property type="term" value="F:oxidoreductase activity"/>
    <property type="evidence" value="ECO:0007669"/>
    <property type="project" value="UniProtKB-KW"/>
</dbReference>
<dbReference type="KEGG" id="scor:J3U87_26295"/>
<dbReference type="PRINTS" id="PR00081">
    <property type="entry name" value="GDHRDH"/>
</dbReference>
<comment type="similarity">
    <text evidence="1 3">Belongs to the short-chain dehydrogenases/reductases (SDR) family.</text>
</comment>
<dbReference type="EMBL" id="CP071793">
    <property type="protein sequence ID" value="QTD49111.1"/>
    <property type="molecule type" value="Genomic_DNA"/>
</dbReference>
<dbReference type="SUPFAM" id="SSF51735">
    <property type="entry name" value="NAD(P)-binding Rossmann-fold domains"/>
    <property type="match status" value="1"/>
</dbReference>
<dbReference type="InterPro" id="IPR036291">
    <property type="entry name" value="NAD(P)-bd_dom_sf"/>
</dbReference>
<organism evidence="4 5">
    <name type="scientific">Sulfidibacter corallicola</name>
    <dbReference type="NCBI Taxonomy" id="2818388"/>
    <lineage>
        <taxon>Bacteria</taxon>
        <taxon>Pseudomonadati</taxon>
        <taxon>Acidobacteriota</taxon>
        <taxon>Holophagae</taxon>
        <taxon>Acanthopleuribacterales</taxon>
        <taxon>Acanthopleuribacteraceae</taxon>
        <taxon>Sulfidibacter</taxon>
    </lineage>
</organism>
<accession>A0A8A4TJS7</accession>
<dbReference type="AlphaFoldDB" id="A0A8A4TJS7"/>
<dbReference type="PANTHER" id="PTHR24320:SF148">
    <property type="entry name" value="NAD(P)-BINDING ROSSMANN-FOLD SUPERFAMILY PROTEIN"/>
    <property type="match status" value="1"/>
</dbReference>
<dbReference type="PRINTS" id="PR00080">
    <property type="entry name" value="SDRFAMILY"/>
</dbReference>
<evidence type="ECO:0000313" key="4">
    <source>
        <dbReference type="EMBL" id="QTD49111.1"/>
    </source>
</evidence>
<evidence type="ECO:0000256" key="2">
    <source>
        <dbReference type="ARBA" id="ARBA00023002"/>
    </source>
</evidence>
<evidence type="ECO:0000256" key="3">
    <source>
        <dbReference type="RuleBase" id="RU000363"/>
    </source>
</evidence>
<evidence type="ECO:0000313" key="5">
    <source>
        <dbReference type="Proteomes" id="UP000663929"/>
    </source>
</evidence>
<sequence>MTHMPQTILITGSTDGIGLETAKMLAPMGHHLLLHGRNRAKLEKAEQTLAARPGNGRVESYAADLSRLDEVEALAKAVAETHPKLDVLINNAGVYNAPVPITDDGLDVRFAVNTIAPYLLTQRLLPLLDRSGRVVNLSSAAQSPVDPDALAGKTRLSTGAAYAQSKLALTMWSREMAEYLADGGPAIIAVNPGSMLGSKMVQQAFGVAGGDIRIGGDILCKAALDDSFAAASGQYFDNDKGVFAPPHPDALDSRKSQEVVRVIERILAEKKS</sequence>
<reference evidence="4" key="1">
    <citation type="submission" date="2021-03" db="EMBL/GenBank/DDBJ databases">
        <title>Acanthopleuribacteraceae sp. M133.</title>
        <authorList>
            <person name="Wang G."/>
        </authorList>
    </citation>
    <scope>NUCLEOTIDE SEQUENCE</scope>
    <source>
        <strain evidence="4">M133</strain>
    </source>
</reference>
<dbReference type="InterPro" id="IPR020904">
    <property type="entry name" value="Sc_DH/Rdtase_CS"/>
</dbReference>
<evidence type="ECO:0000256" key="1">
    <source>
        <dbReference type="ARBA" id="ARBA00006484"/>
    </source>
</evidence>
<keyword evidence="2" id="KW-0560">Oxidoreductase</keyword>
<dbReference type="PANTHER" id="PTHR24320">
    <property type="entry name" value="RETINOL DEHYDROGENASE"/>
    <property type="match status" value="1"/>
</dbReference>
<dbReference type="Pfam" id="PF00106">
    <property type="entry name" value="adh_short"/>
    <property type="match status" value="1"/>
</dbReference>
<keyword evidence="5" id="KW-1185">Reference proteome</keyword>
<gene>
    <name evidence="4" type="ORF">J3U87_26295</name>
</gene>
<dbReference type="InterPro" id="IPR002347">
    <property type="entry name" value="SDR_fam"/>
</dbReference>
<proteinExistence type="inferred from homology"/>
<name>A0A8A4TJS7_SULCO</name>